<feature type="compositionally biased region" description="Acidic residues" evidence="1">
    <location>
        <begin position="77"/>
        <end position="92"/>
    </location>
</feature>
<evidence type="ECO:0000313" key="2">
    <source>
        <dbReference type="EMBL" id="KAJ8763834.1"/>
    </source>
</evidence>
<dbReference type="GO" id="GO:0005635">
    <property type="term" value="C:nuclear envelope"/>
    <property type="evidence" value="ECO:0007669"/>
    <property type="project" value="TreeGrafter"/>
</dbReference>
<evidence type="ECO:0000256" key="1">
    <source>
        <dbReference type="SAM" id="MobiDB-lite"/>
    </source>
</evidence>
<sequence length="608" mass="66458">MAATPRPKSRRKMPRLRRSASNWTPYDRPTPTFLRNSSPTSPNWLSKLVFSPTRLIASGAGKALASVFSPHYAPSSSDDDSAFSDDDMDDVSSDVPPVSSQGAGGLEKKNQTSDMINCSRALEWKNDTKRVIEQLLMRETFTREECDKLMHIIKSRMVDSPVHGSTEVDRQNVNKSDIHKTAVMEAKKWLEEKKLRSNSKSTLEGGTCTFNTEILPCVSDNEEGSPVDLAKCYMQSRPPWASPSLNHTQCSSASPTGVHLFKESTLFLLGSNSASTSKLTRDSAISGSWNFLDEIRSKVRYKATEELLNSQTSSKIDWSASASDHKRSLHFLLEDKAEAGVGCNINYSKQLIDTPLLLPSHVASGDLPDDGLQNDAVLSNPVASNPQQNEDLGPVLIVEERREGRSKLRQTLQPSEYMLVISESATIAAIGPKNTVGNIQPLSSVVGETNQNPRVNKMSCSTSKDIAGRVDAVAANGFPSPGSSLSTGHRRDQDSRPYDEGLNQPDSNTDNIGRNASDDENCKLLSEGSVDVPIMSVNENEVQCLNEINSVASGSQTSSSMHHERILPAVTRQSLKRSASGKSTEKQQGRKMTRYSRRGKGRGIDASI</sequence>
<feature type="compositionally biased region" description="Basic residues" evidence="1">
    <location>
        <begin position="589"/>
        <end position="601"/>
    </location>
</feature>
<feature type="region of interest" description="Disordered" evidence="1">
    <location>
        <begin position="75"/>
        <end position="112"/>
    </location>
</feature>
<keyword evidence="3" id="KW-1185">Reference proteome</keyword>
<dbReference type="AlphaFoldDB" id="A0AAV8TBW6"/>
<feature type="region of interest" description="Disordered" evidence="1">
    <location>
        <begin position="569"/>
        <end position="608"/>
    </location>
</feature>
<name>A0AAV8TBW6_9ROSI</name>
<proteinExistence type="predicted"/>
<protein>
    <recommendedName>
        <fullName evidence="4">Protein KAKU4</fullName>
    </recommendedName>
</protein>
<gene>
    <name evidence="2" type="ORF">K2173_003616</name>
</gene>
<dbReference type="GO" id="GO:0071763">
    <property type="term" value="P:nuclear membrane organization"/>
    <property type="evidence" value="ECO:0007669"/>
    <property type="project" value="TreeGrafter"/>
</dbReference>
<feature type="compositionally biased region" description="Polar residues" evidence="1">
    <location>
        <begin position="571"/>
        <end position="582"/>
    </location>
</feature>
<reference evidence="2 3" key="1">
    <citation type="submission" date="2021-09" db="EMBL/GenBank/DDBJ databases">
        <title>Genomic insights and catalytic innovation underlie evolution of tropane alkaloids biosynthesis.</title>
        <authorList>
            <person name="Wang Y.-J."/>
            <person name="Tian T."/>
            <person name="Huang J.-P."/>
            <person name="Huang S.-X."/>
        </authorList>
    </citation>
    <scope>NUCLEOTIDE SEQUENCE [LARGE SCALE GENOMIC DNA]</scope>
    <source>
        <strain evidence="2">KIB-2018</strain>
        <tissue evidence="2">Leaf</tissue>
    </source>
</reference>
<dbReference type="PANTHER" id="PTHR33416">
    <property type="entry name" value="NUCLEAR PORE COMPLEX PROTEIN NUP1"/>
    <property type="match status" value="1"/>
</dbReference>
<accession>A0AAV8TBW6</accession>
<feature type="compositionally biased region" description="Polar residues" evidence="1">
    <location>
        <begin position="504"/>
        <end position="514"/>
    </location>
</feature>
<dbReference type="PANTHER" id="PTHR33416:SF17">
    <property type="entry name" value="PROTEIN KAKU4"/>
    <property type="match status" value="1"/>
</dbReference>
<evidence type="ECO:0000313" key="3">
    <source>
        <dbReference type="Proteomes" id="UP001159364"/>
    </source>
</evidence>
<feature type="region of interest" description="Disordered" evidence="1">
    <location>
        <begin position="474"/>
        <end position="520"/>
    </location>
</feature>
<feature type="region of interest" description="Disordered" evidence="1">
    <location>
        <begin position="1"/>
        <end position="42"/>
    </location>
</feature>
<feature type="compositionally biased region" description="Basic residues" evidence="1">
    <location>
        <begin position="7"/>
        <end position="18"/>
    </location>
</feature>
<organism evidence="2 3">
    <name type="scientific">Erythroxylum novogranatense</name>
    <dbReference type="NCBI Taxonomy" id="1862640"/>
    <lineage>
        <taxon>Eukaryota</taxon>
        <taxon>Viridiplantae</taxon>
        <taxon>Streptophyta</taxon>
        <taxon>Embryophyta</taxon>
        <taxon>Tracheophyta</taxon>
        <taxon>Spermatophyta</taxon>
        <taxon>Magnoliopsida</taxon>
        <taxon>eudicotyledons</taxon>
        <taxon>Gunneridae</taxon>
        <taxon>Pentapetalae</taxon>
        <taxon>rosids</taxon>
        <taxon>fabids</taxon>
        <taxon>Malpighiales</taxon>
        <taxon>Erythroxylaceae</taxon>
        <taxon>Erythroxylum</taxon>
    </lineage>
</organism>
<dbReference type="Proteomes" id="UP001159364">
    <property type="component" value="Linkage Group LG05"/>
</dbReference>
<evidence type="ECO:0008006" key="4">
    <source>
        <dbReference type="Google" id="ProtNLM"/>
    </source>
</evidence>
<comment type="caution">
    <text evidence="2">The sequence shown here is derived from an EMBL/GenBank/DDBJ whole genome shotgun (WGS) entry which is preliminary data.</text>
</comment>
<feature type="compositionally biased region" description="Basic and acidic residues" evidence="1">
    <location>
        <begin position="489"/>
        <end position="499"/>
    </location>
</feature>
<dbReference type="EMBL" id="JAIWQS010000005">
    <property type="protein sequence ID" value="KAJ8763834.1"/>
    <property type="molecule type" value="Genomic_DNA"/>
</dbReference>
<feature type="compositionally biased region" description="Polar residues" evidence="1">
    <location>
        <begin position="33"/>
        <end position="42"/>
    </location>
</feature>